<evidence type="ECO:0000313" key="17">
    <source>
        <dbReference type="EMBL" id="QEG40938.1"/>
    </source>
</evidence>
<evidence type="ECO:0000256" key="12">
    <source>
        <dbReference type="PROSITE-ProRule" id="PRU00169"/>
    </source>
</evidence>
<dbReference type="SUPFAM" id="SSF55874">
    <property type="entry name" value="ATPase domain of HSP90 chaperone/DNA topoisomerase II/histidine kinase"/>
    <property type="match status" value="1"/>
</dbReference>
<dbReference type="EMBL" id="CP042914">
    <property type="protein sequence ID" value="QEG40938.1"/>
    <property type="molecule type" value="Genomic_DNA"/>
</dbReference>
<keyword evidence="9" id="KW-0902">Two-component regulatory system</keyword>
<evidence type="ECO:0000259" key="13">
    <source>
        <dbReference type="PROSITE" id="PS50109"/>
    </source>
</evidence>
<dbReference type="FunFam" id="3.30.565.10:FF:000010">
    <property type="entry name" value="Sensor histidine kinase RcsC"/>
    <property type="match status" value="1"/>
</dbReference>
<dbReference type="Pfam" id="PF00072">
    <property type="entry name" value="Response_reg"/>
    <property type="match status" value="1"/>
</dbReference>
<evidence type="ECO:0000256" key="6">
    <source>
        <dbReference type="ARBA" id="ARBA00022741"/>
    </source>
</evidence>
<evidence type="ECO:0000256" key="9">
    <source>
        <dbReference type="ARBA" id="ARBA00023012"/>
    </source>
</evidence>
<dbReference type="SMART" id="SM00387">
    <property type="entry name" value="HATPase_c"/>
    <property type="match status" value="1"/>
</dbReference>
<dbReference type="InterPro" id="IPR036890">
    <property type="entry name" value="HATPase_C_sf"/>
</dbReference>
<dbReference type="CDD" id="cd16922">
    <property type="entry name" value="HATPase_EvgS-ArcB-TorS-like"/>
    <property type="match status" value="1"/>
</dbReference>
<dbReference type="PRINTS" id="PR00344">
    <property type="entry name" value="BCTRLSENSOR"/>
</dbReference>
<reference evidence="17 18" key="1">
    <citation type="submission" date="2019-08" db="EMBL/GenBank/DDBJ databases">
        <title>Deep-cultivation of Planctomycetes and their phenomic and genomic characterization uncovers novel biology.</title>
        <authorList>
            <person name="Wiegand S."/>
            <person name="Jogler M."/>
            <person name="Boedeker C."/>
            <person name="Pinto D."/>
            <person name="Vollmers J."/>
            <person name="Rivas-Marin E."/>
            <person name="Kohn T."/>
            <person name="Peeters S.H."/>
            <person name="Heuer A."/>
            <person name="Rast P."/>
            <person name="Oberbeckmann S."/>
            <person name="Bunk B."/>
            <person name="Jeske O."/>
            <person name="Meyerdierks A."/>
            <person name="Storesund J.E."/>
            <person name="Kallscheuer N."/>
            <person name="Luecker S."/>
            <person name="Lage O.M."/>
            <person name="Pohl T."/>
            <person name="Merkel B.J."/>
            <person name="Hornburger P."/>
            <person name="Mueller R.-W."/>
            <person name="Bruemmer F."/>
            <person name="Labrenz M."/>
            <person name="Spormann A.M."/>
            <person name="Op den Camp H."/>
            <person name="Overmann J."/>
            <person name="Amann R."/>
            <person name="Jetten M.S.M."/>
            <person name="Mascher T."/>
            <person name="Medema M.H."/>
            <person name="Devos D.P."/>
            <person name="Kaster A.-K."/>
            <person name="Ovreas L."/>
            <person name="Rohde M."/>
            <person name="Galperin M.Y."/>
            <person name="Jogler C."/>
        </authorList>
    </citation>
    <scope>NUCLEOTIDE SEQUENCE [LARGE SCALE GENOMIC DNA]</scope>
    <source>
        <strain evidence="17 18">UC8</strain>
    </source>
</reference>
<dbReference type="Gene3D" id="3.30.450.20">
    <property type="entry name" value="PAS domain"/>
    <property type="match status" value="3"/>
</dbReference>
<evidence type="ECO:0000259" key="15">
    <source>
        <dbReference type="PROSITE" id="PS50112"/>
    </source>
</evidence>
<dbReference type="InterPro" id="IPR003661">
    <property type="entry name" value="HisK_dim/P_dom"/>
</dbReference>
<evidence type="ECO:0000256" key="7">
    <source>
        <dbReference type="ARBA" id="ARBA00022777"/>
    </source>
</evidence>
<name>A0A5B9QPJ4_9BACT</name>
<dbReference type="NCBIfam" id="TIGR00229">
    <property type="entry name" value="sensory_box"/>
    <property type="match status" value="2"/>
</dbReference>
<dbReference type="Gene3D" id="2.10.70.100">
    <property type="match status" value="1"/>
</dbReference>
<evidence type="ECO:0000313" key="18">
    <source>
        <dbReference type="Proteomes" id="UP000325286"/>
    </source>
</evidence>
<dbReference type="Pfam" id="PF08447">
    <property type="entry name" value="PAS_3"/>
    <property type="match status" value="2"/>
</dbReference>
<dbReference type="InterPro" id="IPR011006">
    <property type="entry name" value="CheY-like_superfamily"/>
</dbReference>
<evidence type="ECO:0000256" key="3">
    <source>
        <dbReference type="ARBA" id="ARBA00012438"/>
    </source>
</evidence>
<dbReference type="AlphaFoldDB" id="A0A5B9QPJ4"/>
<dbReference type="InterPro" id="IPR035965">
    <property type="entry name" value="PAS-like_dom_sf"/>
</dbReference>
<dbReference type="Pfam" id="PF02518">
    <property type="entry name" value="HATPase_c"/>
    <property type="match status" value="1"/>
</dbReference>
<dbReference type="GO" id="GO:0005524">
    <property type="term" value="F:ATP binding"/>
    <property type="evidence" value="ECO:0007669"/>
    <property type="project" value="UniProtKB-KW"/>
</dbReference>
<dbReference type="SUPFAM" id="SSF55785">
    <property type="entry name" value="PYP-like sensor domain (PAS domain)"/>
    <property type="match status" value="3"/>
</dbReference>
<dbReference type="GO" id="GO:0005886">
    <property type="term" value="C:plasma membrane"/>
    <property type="evidence" value="ECO:0007669"/>
    <property type="project" value="TreeGrafter"/>
</dbReference>
<dbReference type="KEGG" id="rul:UC8_29560"/>
<keyword evidence="11" id="KW-0131">Cell cycle</keyword>
<dbReference type="InterPro" id="IPR001789">
    <property type="entry name" value="Sig_transdc_resp-reg_receiver"/>
</dbReference>
<feature type="domain" description="Response regulatory" evidence="14">
    <location>
        <begin position="817"/>
        <end position="934"/>
    </location>
</feature>
<dbReference type="PROSITE" id="PS50112">
    <property type="entry name" value="PAS"/>
    <property type="match status" value="1"/>
</dbReference>
<dbReference type="PROSITE" id="PS50113">
    <property type="entry name" value="PAC"/>
    <property type="match status" value="2"/>
</dbReference>
<sequence length="943" mass="105910">METIRKSLAKRIDACTQADGDRFNQRVVAWTPTPQDSRLCDQILQQNGIAVICCETLKEFLERITEGAGIALVAQEHLGDAIVGQIRHLQSQQPKWSELPILVLLQPGEVGSATLQRILSMDHVTLVNRPLRIAVFVNTVLAKLRDRLRQYEVRDLLLEKDVAQQNLVREASRLDMAMRAGGMAAWEWSKTKMYWSRSLREIHGFEADVEPSESALFASIIEGDRQRIVSQWAEAIERSEAIRSEFRIDHPQLGERWIAAVAEPVRSKSGKTIRYAGLQWDVTDRKTSELALRQSHETMQRLINDNPQGLYVIDDQMRMLYFSKGSRKVFAGIDPLIGRPFDEVMRYIWPEEFAAQAVALFRHTLETGEPYTAPTLVETRVDLNVQEAYDWSIERIALPGNRYGVVCHFTDTTQRQQSLENLRQSEKHFREIADASPAMLWVTDVNHMCTFLSKSWYKTTGQTEEQGLELGWTNAAHPDDRSRAADEFLAAAKARQPFSSEFRLRQADGGYRWAVDVGLPRYDADGTFLGYTGYVIDVHDRKQFEQSLERAKLLAEAANQSRGEFLANMSHEIRTPMAAIIGHADILNDHLQDPDNRQVVDTIRRNGQFLLDIINDILDLSKIDAGKMQIDRKPVRPDAVVAEVRSLMDVRAAEKSLPLNIEFAGPVPEHLNTDAIRLRQILVNLVGNAIKFTDRGEVRMVVRYEAEESDDTGWLHFEVIDTGIGIPAASLNTLFDPFVQVDNTSTRSFGGTGLGLAICQRLATALDGDIAVASELGRGSRFTLSIRAKQPGRLVEPNLTVDTTVAEPAEQIRLSATVLVVDDRRDIRYLAQHFIERSGGNVITATNGQEALDIIAASSTPPIDLIVMDMQMPVMDGYVATAELRRRNCQLPIIALTANAMKSDRDECLAAGCTDYQTKPLNSTELIAMIDRLVRASAKENAW</sequence>
<dbReference type="InterPro" id="IPR036097">
    <property type="entry name" value="HisK_dim/P_sf"/>
</dbReference>
<dbReference type="InterPro" id="IPR000700">
    <property type="entry name" value="PAS-assoc_C"/>
</dbReference>
<evidence type="ECO:0000256" key="10">
    <source>
        <dbReference type="ARBA" id="ARBA00023136"/>
    </source>
</evidence>
<dbReference type="InterPro" id="IPR001610">
    <property type="entry name" value="PAC"/>
</dbReference>
<dbReference type="Pfam" id="PF00512">
    <property type="entry name" value="HisKA"/>
    <property type="match status" value="1"/>
</dbReference>
<dbReference type="OrthoDB" id="9803190at2"/>
<dbReference type="InterPro" id="IPR013655">
    <property type="entry name" value="PAS_fold_3"/>
</dbReference>
<dbReference type="Pfam" id="PF08448">
    <property type="entry name" value="PAS_4"/>
    <property type="match status" value="1"/>
</dbReference>
<feature type="modified residue" description="4-aspartylphosphate" evidence="12">
    <location>
        <position position="869"/>
    </location>
</feature>
<evidence type="ECO:0000256" key="4">
    <source>
        <dbReference type="ARBA" id="ARBA00022553"/>
    </source>
</evidence>
<evidence type="ECO:0000256" key="8">
    <source>
        <dbReference type="ARBA" id="ARBA00022840"/>
    </source>
</evidence>
<evidence type="ECO:0000259" key="14">
    <source>
        <dbReference type="PROSITE" id="PS50110"/>
    </source>
</evidence>
<dbReference type="Gene3D" id="3.40.50.2300">
    <property type="match status" value="1"/>
</dbReference>
<keyword evidence="7" id="KW-0418">Kinase</keyword>
<evidence type="ECO:0000256" key="11">
    <source>
        <dbReference type="ARBA" id="ARBA00023306"/>
    </source>
</evidence>
<dbReference type="CDD" id="cd00082">
    <property type="entry name" value="HisKA"/>
    <property type="match status" value="1"/>
</dbReference>
<accession>A0A5B9QPJ4</accession>
<evidence type="ECO:0000256" key="1">
    <source>
        <dbReference type="ARBA" id="ARBA00000085"/>
    </source>
</evidence>
<comment type="catalytic activity">
    <reaction evidence="1">
        <text>ATP + protein L-histidine = ADP + protein N-phospho-L-histidine.</text>
        <dbReference type="EC" id="2.7.13.3"/>
    </reaction>
</comment>
<dbReference type="SMART" id="SM00448">
    <property type="entry name" value="REC"/>
    <property type="match status" value="1"/>
</dbReference>
<gene>
    <name evidence="17" type="primary">arcB</name>
    <name evidence="17" type="ORF">UC8_29560</name>
</gene>
<keyword evidence="18" id="KW-1185">Reference proteome</keyword>
<dbReference type="SMART" id="SM00388">
    <property type="entry name" value="HisKA"/>
    <property type="match status" value="1"/>
</dbReference>
<evidence type="ECO:0000256" key="2">
    <source>
        <dbReference type="ARBA" id="ARBA00004370"/>
    </source>
</evidence>
<feature type="domain" description="PAC" evidence="16">
    <location>
        <begin position="498"/>
        <end position="550"/>
    </location>
</feature>
<dbReference type="Gene3D" id="1.10.287.130">
    <property type="match status" value="1"/>
</dbReference>
<dbReference type="PANTHER" id="PTHR43047">
    <property type="entry name" value="TWO-COMPONENT HISTIDINE PROTEIN KINASE"/>
    <property type="match status" value="1"/>
</dbReference>
<dbReference type="CDD" id="cd17546">
    <property type="entry name" value="REC_hyHK_CKI1_RcsC-like"/>
    <property type="match status" value="1"/>
</dbReference>
<dbReference type="PANTHER" id="PTHR43047:SF72">
    <property type="entry name" value="OSMOSENSING HISTIDINE PROTEIN KINASE SLN1"/>
    <property type="match status" value="1"/>
</dbReference>
<dbReference type="InterPro" id="IPR003594">
    <property type="entry name" value="HATPase_dom"/>
</dbReference>
<feature type="domain" description="Histidine kinase" evidence="13">
    <location>
        <begin position="568"/>
        <end position="790"/>
    </location>
</feature>
<dbReference type="SMART" id="SM00086">
    <property type="entry name" value="PAC"/>
    <property type="match status" value="2"/>
</dbReference>
<dbReference type="FunFam" id="1.10.287.130:FF:000038">
    <property type="entry name" value="Sensory transduction histidine kinase"/>
    <property type="match status" value="1"/>
</dbReference>
<dbReference type="Proteomes" id="UP000325286">
    <property type="component" value="Chromosome"/>
</dbReference>
<keyword evidence="6" id="KW-0547">Nucleotide-binding</keyword>
<dbReference type="Gene3D" id="3.30.565.10">
    <property type="entry name" value="Histidine kinase-like ATPase, C-terminal domain"/>
    <property type="match status" value="1"/>
</dbReference>
<protein>
    <recommendedName>
        <fullName evidence="3">histidine kinase</fullName>
        <ecNumber evidence="3">2.7.13.3</ecNumber>
    </recommendedName>
</protein>
<keyword evidence="8" id="KW-0067">ATP-binding</keyword>
<dbReference type="GO" id="GO:0000155">
    <property type="term" value="F:phosphorelay sensor kinase activity"/>
    <property type="evidence" value="ECO:0007669"/>
    <property type="project" value="InterPro"/>
</dbReference>
<evidence type="ECO:0000259" key="16">
    <source>
        <dbReference type="PROSITE" id="PS50113"/>
    </source>
</evidence>
<evidence type="ECO:0000256" key="5">
    <source>
        <dbReference type="ARBA" id="ARBA00022679"/>
    </source>
</evidence>
<keyword evidence="10" id="KW-0472">Membrane</keyword>
<feature type="domain" description="PAC" evidence="16">
    <location>
        <begin position="242"/>
        <end position="294"/>
    </location>
</feature>
<dbReference type="SUPFAM" id="SSF52172">
    <property type="entry name" value="CheY-like"/>
    <property type="match status" value="2"/>
</dbReference>
<dbReference type="FunFam" id="3.30.450.20:FF:000099">
    <property type="entry name" value="Sensory box sensor histidine kinase"/>
    <property type="match status" value="1"/>
</dbReference>
<dbReference type="SUPFAM" id="SSF47384">
    <property type="entry name" value="Homodimeric domain of signal transducing histidine kinase"/>
    <property type="match status" value="1"/>
</dbReference>
<dbReference type="InterPro" id="IPR000014">
    <property type="entry name" value="PAS"/>
</dbReference>
<comment type="subcellular location">
    <subcellularLocation>
        <location evidence="2">Membrane</location>
    </subcellularLocation>
</comment>
<dbReference type="PROSITE" id="PS50109">
    <property type="entry name" value="HIS_KIN"/>
    <property type="match status" value="1"/>
</dbReference>
<dbReference type="InterPro" id="IPR005467">
    <property type="entry name" value="His_kinase_dom"/>
</dbReference>
<dbReference type="SMART" id="SM00091">
    <property type="entry name" value="PAS"/>
    <property type="match status" value="2"/>
</dbReference>
<dbReference type="PROSITE" id="PS50110">
    <property type="entry name" value="RESPONSE_REGULATORY"/>
    <property type="match status" value="1"/>
</dbReference>
<organism evidence="17 18">
    <name type="scientific">Roseimaritima ulvae</name>
    <dbReference type="NCBI Taxonomy" id="980254"/>
    <lineage>
        <taxon>Bacteria</taxon>
        <taxon>Pseudomonadati</taxon>
        <taxon>Planctomycetota</taxon>
        <taxon>Planctomycetia</taxon>
        <taxon>Pirellulales</taxon>
        <taxon>Pirellulaceae</taxon>
        <taxon>Roseimaritima</taxon>
    </lineage>
</organism>
<dbReference type="CDD" id="cd00130">
    <property type="entry name" value="PAS"/>
    <property type="match status" value="2"/>
</dbReference>
<dbReference type="InterPro" id="IPR004358">
    <property type="entry name" value="Sig_transdc_His_kin-like_C"/>
</dbReference>
<dbReference type="EC" id="2.7.13.3" evidence="3"/>
<keyword evidence="5 17" id="KW-0808">Transferase</keyword>
<feature type="domain" description="PAS" evidence="15">
    <location>
        <begin position="425"/>
        <end position="495"/>
    </location>
</feature>
<proteinExistence type="predicted"/>
<keyword evidence="4 12" id="KW-0597">Phosphoprotein</keyword>
<dbReference type="InterPro" id="IPR013656">
    <property type="entry name" value="PAS_4"/>
</dbReference>
<dbReference type="RefSeq" id="WP_068131792.1">
    <property type="nucleotide sequence ID" value="NZ_CP042914.1"/>
</dbReference>
<dbReference type="GO" id="GO:0009927">
    <property type="term" value="F:histidine phosphotransfer kinase activity"/>
    <property type="evidence" value="ECO:0007669"/>
    <property type="project" value="TreeGrafter"/>
</dbReference>